<evidence type="ECO:0000313" key="6">
    <source>
        <dbReference type="EnsemblPlants" id="KRH08031"/>
    </source>
</evidence>
<organism evidence="5">
    <name type="scientific">Glycine max</name>
    <name type="common">Soybean</name>
    <name type="synonym">Glycine hispida</name>
    <dbReference type="NCBI Taxonomy" id="3847"/>
    <lineage>
        <taxon>Eukaryota</taxon>
        <taxon>Viridiplantae</taxon>
        <taxon>Streptophyta</taxon>
        <taxon>Embryophyta</taxon>
        <taxon>Tracheophyta</taxon>
        <taxon>Spermatophyta</taxon>
        <taxon>Magnoliopsida</taxon>
        <taxon>eudicotyledons</taxon>
        <taxon>Gunneridae</taxon>
        <taxon>Pentapetalae</taxon>
        <taxon>rosids</taxon>
        <taxon>fabids</taxon>
        <taxon>Fabales</taxon>
        <taxon>Fabaceae</taxon>
        <taxon>Papilionoideae</taxon>
        <taxon>50 kb inversion clade</taxon>
        <taxon>NPAAA clade</taxon>
        <taxon>indigoferoid/millettioid clade</taxon>
        <taxon>Phaseoleae</taxon>
        <taxon>Glycine</taxon>
        <taxon>Glycine subgen. Soja</taxon>
    </lineage>
</organism>
<dbReference type="InParanoid" id="A0A0R0G0D0"/>
<dbReference type="Proteomes" id="UP000008827">
    <property type="component" value="Chromosome 16"/>
</dbReference>
<dbReference type="EnsemblPlants" id="KRH08031">
    <property type="protein sequence ID" value="KRH08031"/>
    <property type="gene ID" value="GLYMA_16G124600"/>
</dbReference>
<feature type="coiled-coil region" evidence="1">
    <location>
        <begin position="299"/>
        <end position="365"/>
    </location>
</feature>
<dbReference type="AlphaFoldDB" id="A0A0R0G0D0"/>
<keyword evidence="1" id="KW-0175">Coiled coil</keyword>
<feature type="region of interest" description="Disordered" evidence="2">
    <location>
        <begin position="66"/>
        <end position="85"/>
    </location>
</feature>
<evidence type="ECO:0000259" key="4">
    <source>
        <dbReference type="Pfam" id="PF04783"/>
    </source>
</evidence>
<evidence type="ECO:0000256" key="2">
    <source>
        <dbReference type="SAM" id="MobiDB-lite"/>
    </source>
</evidence>
<dbReference type="OrthoDB" id="1708120at2759"/>
<evidence type="ECO:0000259" key="3">
    <source>
        <dbReference type="Pfam" id="PF04782"/>
    </source>
</evidence>
<dbReference type="PANTHER" id="PTHR21450:SF23">
    <property type="entry name" value="PROTEIN ALTERED PHOSPHATE STARVATION RESPONSE 1"/>
    <property type="match status" value="1"/>
</dbReference>
<dbReference type="PANTHER" id="PTHR21450">
    <property type="entry name" value="PROTEIN ALTERED PHOSPHATE STARVATION RESPONSE 1"/>
    <property type="match status" value="1"/>
</dbReference>
<sequence length="437" mass="50309">MGCCWHSRIAREETALSHCKARKRCMKHFVEARHSFSSSHSMYIRSLHTTASALVHFANTEEKEEKETVTLHHHSPTTSLPQPLPTSPVSDNALTVGLQVFMFFVRSLCDIFLLAGCIAGKVYNYGWILNPLLRSRFSIRKRCKKFFGAIADVNGSHCSTVERLYTLEKKLCQEAKHHQAQNHILKQLEDLNNTVPSTNPTSEIHRKSTLQREVGIQQWHQSFGNIFKAHRDYIQSLTAWLRLNLHHFSRNPLNKSADESKIYTLCEQWNLALDHTPDKVASKGIKSLLEDIHAIVVQQTEEHKQKKKLDAALKELQKKVVQLQSIECKHGSRSMSESSDPKDRVTKKRAKVEHLRAKVEKEKTKHENSIGVTHRMTKKNLQMGFPQAFEGIVRFSSVCVEVFESVYNKANIDDVKRILPKENRHVSFIQNRHFLIK</sequence>
<dbReference type="EMBL" id="CM000849">
    <property type="protein sequence ID" value="KRH08031.1"/>
    <property type="molecule type" value="Genomic_DNA"/>
</dbReference>
<dbReference type="STRING" id="3847.A0A0R0G0D0"/>
<reference evidence="5 6" key="1">
    <citation type="journal article" date="2010" name="Nature">
        <title>Genome sequence of the palaeopolyploid soybean.</title>
        <authorList>
            <person name="Schmutz J."/>
            <person name="Cannon S.B."/>
            <person name="Schlueter J."/>
            <person name="Ma J."/>
            <person name="Mitros T."/>
            <person name="Nelson W."/>
            <person name="Hyten D.L."/>
            <person name="Song Q."/>
            <person name="Thelen J.J."/>
            <person name="Cheng J."/>
            <person name="Xu D."/>
            <person name="Hellsten U."/>
            <person name="May G.D."/>
            <person name="Yu Y."/>
            <person name="Sakurai T."/>
            <person name="Umezawa T."/>
            <person name="Bhattacharyya M.K."/>
            <person name="Sandhu D."/>
            <person name="Valliyodan B."/>
            <person name="Lindquist E."/>
            <person name="Peto M."/>
            <person name="Grant D."/>
            <person name="Shu S."/>
            <person name="Goodstein D."/>
            <person name="Barry K."/>
            <person name="Futrell-Griggs M."/>
            <person name="Abernathy B."/>
            <person name="Du J."/>
            <person name="Tian Z."/>
            <person name="Zhu L."/>
            <person name="Gill N."/>
            <person name="Joshi T."/>
            <person name="Libault M."/>
            <person name="Sethuraman A."/>
            <person name="Zhang X.-C."/>
            <person name="Shinozaki K."/>
            <person name="Nguyen H.T."/>
            <person name="Wing R.A."/>
            <person name="Cregan P."/>
            <person name="Specht J."/>
            <person name="Grimwood J."/>
            <person name="Rokhsar D."/>
            <person name="Stacey G."/>
            <person name="Shoemaker R.C."/>
            <person name="Jackson S.A."/>
        </authorList>
    </citation>
    <scope>NUCLEOTIDE SEQUENCE [LARGE SCALE GENOMIC DNA]</scope>
    <source>
        <strain evidence="6">cv. Williams 82</strain>
        <tissue evidence="5">Callus</tissue>
    </source>
</reference>
<protein>
    <recommendedName>
        <fullName evidence="8">DUF632 domain-containing protein</fullName>
    </recommendedName>
</protein>
<proteinExistence type="predicted"/>
<reference evidence="6" key="2">
    <citation type="submission" date="2018-02" db="UniProtKB">
        <authorList>
            <consortium name="EnsemblPlants"/>
        </authorList>
    </citation>
    <scope>IDENTIFICATION</scope>
    <source>
        <strain evidence="6">Williams 82</strain>
    </source>
</reference>
<gene>
    <name evidence="5" type="ORF">GLYMA_16G124600</name>
</gene>
<dbReference type="Gramene" id="KRH08031">
    <property type="protein sequence ID" value="KRH08031"/>
    <property type="gene ID" value="GLYMA_16G124600"/>
</dbReference>
<evidence type="ECO:0000313" key="5">
    <source>
        <dbReference type="EMBL" id="KRH08031.1"/>
    </source>
</evidence>
<dbReference type="SMR" id="A0A0R0G0D0"/>
<evidence type="ECO:0008006" key="8">
    <source>
        <dbReference type="Google" id="ProtNLM"/>
    </source>
</evidence>
<dbReference type="InterPro" id="IPR006867">
    <property type="entry name" value="DUF632"/>
</dbReference>
<keyword evidence="7" id="KW-1185">Reference proteome</keyword>
<name>A0A0R0G0D0_SOYBN</name>
<dbReference type="InterPro" id="IPR006868">
    <property type="entry name" value="DUF630"/>
</dbReference>
<accession>A0A0R0G0D0</accession>
<reference evidence="5" key="3">
    <citation type="submission" date="2018-07" db="EMBL/GenBank/DDBJ databases">
        <title>WGS assembly of Glycine max.</title>
        <authorList>
            <person name="Schmutz J."/>
            <person name="Cannon S."/>
            <person name="Schlueter J."/>
            <person name="Ma J."/>
            <person name="Mitros T."/>
            <person name="Nelson W."/>
            <person name="Hyten D."/>
            <person name="Song Q."/>
            <person name="Thelen J."/>
            <person name="Cheng J."/>
            <person name="Xu D."/>
            <person name="Hellsten U."/>
            <person name="May G."/>
            <person name="Yu Y."/>
            <person name="Sakurai T."/>
            <person name="Umezawa T."/>
            <person name="Bhattacharyya M."/>
            <person name="Sandhu D."/>
            <person name="Valliyodan B."/>
            <person name="Lindquist E."/>
            <person name="Peto M."/>
            <person name="Grant D."/>
            <person name="Shu S."/>
            <person name="Goodstein D."/>
            <person name="Barry K."/>
            <person name="Futrell-Griggs M."/>
            <person name="Abernathy B."/>
            <person name="Du J."/>
            <person name="Tian Z."/>
            <person name="Zhu L."/>
            <person name="Gill N."/>
            <person name="Joshi T."/>
            <person name="Libault M."/>
            <person name="Sethuraman A."/>
            <person name="Zhang X."/>
            <person name="Shinozaki K."/>
            <person name="Nguyen H."/>
            <person name="Wing R."/>
            <person name="Cregan P."/>
            <person name="Specht J."/>
            <person name="Grimwood J."/>
            <person name="Rokhsar D."/>
            <person name="Stacey G."/>
            <person name="Shoemaker R."/>
            <person name="Jackson S."/>
        </authorList>
    </citation>
    <scope>NUCLEOTIDE SEQUENCE</scope>
    <source>
        <tissue evidence="5">Callus</tissue>
    </source>
</reference>
<dbReference type="Pfam" id="PF04783">
    <property type="entry name" value="DUF630"/>
    <property type="match status" value="1"/>
</dbReference>
<feature type="domain" description="DUF630" evidence="4">
    <location>
        <begin position="1"/>
        <end position="61"/>
    </location>
</feature>
<evidence type="ECO:0000256" key="1">
    <source>
        <dbReference type="SAM" id="Coils"/>
    </source>
</evidence>
<evidence type="ECO:0000313" key="7">
    <source>
        <dbReference type="Proteomes" id="UP000008827"/>
    </source>
</evidence>
<dbReference type="Pfam" id="PF04782">
    <property type="entry name" value="DUF632"/>
    <property type="match status" value="1"/>
</dbReference>
<feature type="domain" description="DUF632" evidence="3">
    <location>
        <begin position="176"/>
        <end position="293"/>
    </location>
</feature>